<keyword evidence="6" id="KW-1185">Reference proteome</keyword>
<evidence type="ECO:0000259" key="4">
    <source>
        <dbReference type="PROSITE" id="PS51186"/>
    </source>
</evidence>
<dbReference type="PANTHER" id="PTHR10545">
    <property type="entry name" value="DIAMINE N-ACETYLTRANSFERASE"/>
    <property type="match status" value="1"/>
</dbReference>
<dbReference type="InterPro" id="IPR000182">
    <property type="entry name" value="GNAT_dom"/>
</dbReference>
<gene>
    <name evidence="5" type="ORF">DM02DRAFT_570629</name>
</gene>
<dbReference type="InterPro" id="IPR016181">
    <property type="entry name" value="Acyl_CoA_acyltransferase"/>
</dbReference>
<evidence type="ECO:0000313" key="5">
    <source>
        <dbReference type="EMBL" id="PVH95772.1"/>
    </source>
</evidence>
<reference evidence="5 6" key="1">
    <citation type="journal article" date="2018" name="Sci. Rep.">
        <title>Comparative genomics provides insights into the lifestyle and reveals functional heterogeneity of dark septate endophytic fungi.</title>
        <authorList>
            <person name="Knapp D.G."/>
            <person name="Nemeth J.B."/>
            <person name="Barry K."/>
            <person name="Hainaut M."/>
            <person name="Henrissat B."/>
            <person name="Johnson J."/>
            <person name="Kuo A."/>
            <person name="Lim J.H.P."/>
            <person name="Lipzen A."/>
            <person name="Nolan M."/>
            <person name="Ohm R.A."/>
            <person name="Tamas L."/>
            <person name="Grigoriev I.V."/>
            <person name="Spatafora J.W."/>
            <person name="Nagy L.G."/>
            <person name="Kovacs G.M."/>
        </authorList>
    </citation>
    <scope>NUCLEOTIDE SEQUENCE [LARGE SCALE GENOMIC DNA]</scope>
    <source>
        <strain evidence="5 6">DSE2036</strain>
    </source>
</reference>
<dbReference type="PROSITE" id="PS51186">
    <property type="entry name" value="GNAT"/>
    <property type="match status" value="1"/>
</dbReference>
<dbReference type="OrthoDB" id="7305308at2759"/>
<evidence type="ECO:0000256" key="3">
    <source>
        <dbReference type="ARBA" id="ARBA00023315"/>
    </source>
</evidence>
<sequence length="174" mass="19198">MTIDPEIRCAKPEDIPIILAFMHATAAEQNVAHAVQATESELLNTLSFGDTYDGAQGSRNPVGKALLALDPEGKVAGMAIYFFTYAAWIAKPGVCLEDLFVLPQYRRQGYARLLVQAVAKQAKTSGCVRMEWLCYKENHRALNFYASLGANKLENLAFLRLDQEAMVDLTNGEP</sequence>
<dbReference type="CDD" id="cd04301">
    <property type="entry name" value="NAT_SF"/>
    <property type="match status" value="1"/>
</dbReference>
<dbReference type="EMBL" id="KZ805484">
    <property type="protein sequence ID" value="PVH95772.1"/>
    <property type="molecule type" value="Genomic_DNA"/>
</dbReference>
<protein>
    <submittedName>
        <fullName evidence="5">Acyl-CoA N-acyltransferase</fullName>
    </submittedName>
</protein>
<organism evidence="5 6">
    <name type="scientific">Periconia macrospinosa</name>
    <dbReference type="NCBI Taxonomy" id="97972"/>
    <lineage>
        <taxon>Eukaryota</taxon>
        <taxon>Fungi</taxon>
        <taxon>Dikarya</taxon>
        <taxon>Ascomycota</taxon>
        <taxon>Pezizomycotina</taxon>
        <taxon>Dothideomycetes</taxon>
        <taxon>Pleosporomycetidae</taxon>
        <taxon>Pleosporales</taxon>
        <taxon>Massarineae</taxon>
        <taxon>Periconiaceae</taxon>
        <taxon>Periconia</taxon>
    </lineage>
</organism>
<dbReference type="Pfam" id="PF00583">
    <property type="entry name" value="Acetyltransf_1"/>
    <property type="match status" value="1"/>
</dbReference>
<evidence type="ECO:0000256" key="2">
    <source>
        <dbReference type="ARBA" id="ARBA00022679"/>
    </source>
</evidence>
<dbReference type="FunFam" id="3.40.630.30:FF:000064">
    <property type="entry name" value="GNAT family acetyltransferase"/>
    <property type="match status" value="1"/>
</dbReference>
<name>A0A2V1DCE6_9PLEO</name>
<dbReference type="Gene3D" id="3.40.630.30">
    <property type="match status" value="1"/>
</dbReference>
<dbReference type="Proteomes" id="UP000244855">
    <property type="component" value="Unassembled WGS sequence"/>
</dbReference>
<dbReference type="AlphaFoldDB" id="A0A2V1DCE6"/>
<dbReference type="SUPFAM" id="SSF55729">
    <property type="entry name" value="Acyl-CoA N-acyltransferases (Nat)"/>
    <property type="match status" value="1"/>
</dbReference>
<proteinExistence type="inferred from homology"/>
<feature type="domain" description="N-acetyltransferase" evidence="4">
    <location>
        <begin position="5"/>
        <end position="173"/>
    </location>
</feature>
<keyword evidence="3 5" id="KW-0012">Acyltransferase</keyword>
<evidence type="ECO:0000256" key="1">
    <source>
        <dbReference type="ARBA" id="ARBA00008694"/>
    </source>
</evidence>
<keyword evidence="2 5" id="KW-0808">Transferase</keyword>
<dbReference type="InterPro" id="IPR051016">
    <property type="entry name" value="Diverse_Substrate_AcTransf"/>
</dbReference>
<dbReference type="PANTHER" id="PTHR10545:SF29">
    <property type="entry name" value="GH14572P-RELATED"/>
    <property type="match status" value="1"/>
</dbReference>
<dbReference type="STRING" id="97972.A0A2V1DCE6"/>
<evidence type="ECO:0000313" key="6">
    <source>
        <dbReference type="Proteomes" id="UP000244855"/>
    </source>
</evidence>
<accession>A0A2V1DCE6</accession>
<comment type="similarity">
    <text evidence="1">Belongs to the acetyltransferase family.</text>
</comment>
<dbReference type="GO" id="GO:0008080">
    <property type="term" value="F:N-acetyltransferase activity"/>
    <property type="evidence" value="ECO:0007669"/>
    <property type="project" value="TreeGrafter"/>
</dbReference>